<feature type="transmembrane region" description="Helical" evidence="1">
    <location>
        <begin position="12"/>
        <end position="31"/>
    </location>
</feature>
<dbReference type="Proteomes" id="UP001519504">
    <property type="component" value="Unassembled WGS sequence"/>
</dbReference>
<keyword evidence="1" id="KW-0812">Transmembrane</keyword>
<organism evidence="2 3">
    <name type="scientific">Fructobacillus broussonetiae</name>
    <dbReference type="NCBI Taxonomy" id="2713173"/>
    <lineage>
        <taxon>Bacteria</taxon>
        <taxon>Bacillati</taxon>
        <taxon>Bacillota</taxon>
        <taxon>Bacilli</taxon>
        <taxon>Lactobacillales</taxon>
        <taxon>Lactobacillaceae</taxon>
        <taxon>Fructobacillus</taxon>
    </lineage>
</organism>
<dbReference type="RefSeq" id="WP_213809320.1">
    <property type="nucleotide sequence ID" value="NZ_JAAMFK010000006.1"/>
</dbReference>
<dbReference type="EMBL" id="JAAMFK010000006">
    <property type="protein sequence ID" value="MBS9339035.1"/>
    <property type="molecule type" value="Genomic_DNA"/>
</dbReference>
<evidence type="ECO:0000313" key="2">
    <source>
        <dbReference type="EMBL" id="MBS9339035.1"/>
    </source>
</evidence>
<gene>
    <name evidence="2" type="ORF">G6R29_05295</name>
</gene>
<protein>
    <submittedName>
        <fullName evidence="2">Uncharacterized protein</fullName>
    </submittedName>
</protein>
<sequence>MDGLILYLQASAYLATIAGVIVVFIAVLSYYQNRSIRKEEIEKERVKDSVKILKRFSGEILPEIKKYETEWVSRFDQAKLSIVNNEFTKNTNSYELSQENNENLRILTKIASGADTIFSEFEQISIYINYDLVKENLVFPVVKESLIQFVKQNTDVYSWQYKHHHSFNNMKMLLEKWDYTP</sequence>
<reference evidence="2 3" key="1">
    <citation type="submission" date="2020-02" db="EMBL/GenBank/DDBJ databases">
        <title>Fructobacillus sp. isolated from paper mulberry of Taiwan.</title>
        <authorList>
            <person name="Lin S.-T."/>
        </authorList>
    </citation>
    <scope>NUCLEOTIDE SEQUENCE [LARGE SCALE GENOMIC DNA]</scope>
    <source>
        <strain evidence="2 3">M2-14</strain>
    </source>
</reference>
<keyword evidence="3" id="KW-1185">Reference proteome</keyword>
<keyword evidence="1" id="KW-1133">Transmembrane helix</keyword>
<name>A0ABS5R258_9LACO</name>
<evidence type="ECO:0000313" key="3">
    <source>
        <dbReference type="Proteomes" id="UP001519504"/>
    </source>
</evidence>
<keyword evidence="1" id="KW-0472">Membrane</keyword>
<evidence type="ECO:0000256" key="1">
    <source>
        <dbReference type="SAM" id="Phobius"/>
    </source>
</evidence>
<comment type="caution">
    <text evidence="2">The sequence shown here is derived from an EMBL/GenBank/DDBJ whole genome shotgun (WGS) entry which is preliminary data.</text>
</comment>
<accession>A0ABS5R258</accession>
<proteinExistence type="predicted"/>